<evidence type="ECO:0000313" key="3">
    <source>
        <dbReference type="Proteomes" id="UP000027222"/>
    </source>
</evidence>
<organism evidence="2 3">
    <name type="scientific">Galerina marginata (strain CBS 339.88)</name>
    <dbReference type="NCBI Taxonomy" id="685588"/>
    <lineage>
        <taxon>Eukaryota</taxon>
        <taxon>Fungi</taxon>
        <taxon>Dikarya</taxon>
        <taxon>Basidiomycota</taxon>
        <taxon>Agaricomycotina</taxon>
        <taxon>Agaricomycetes</taxon>
        <taxon>Agaricomycetidae</taxon>
        <taxon>Agaricales</taxon>
        <taxon>Agaricineae</taxon>
        <taxon>Strophariaceae</taxon>
        <taxon>Galerina</taxon>
    </lineage>
</organism>
<dbReference type="EMBL" id="KL142377">
    <property type="protein sequence ID" value="KDR76868.1"/>
    <property type="molecule type" value="Genomic_DNA"/>
</dbReference>
<dbReference type="AlphaFoldDB" id="A0A067TD14"/>
<reference evidence="3" key="1">
    <citation type="journal article" date="2014" name="Proc. Natl. Acad. Sci. U.S.A.">
        <title>Extensive sampling of basidiomycete genomes demonstrates inadequacy of the white-rot/brown-rot paradigm for wood decay fungi.</title>
        <authorList>
            <person name="Riley R."/>
            <person name="Salamov A.A."/>
            <person name="Brown D.W."/>
            <person name="Nagy L.G."/>
            <person name="Floudas D."/>
            <person name="Held B.W."/>
            <person name="Levasseur A."/>
            <person name="Lombard V."/>
            <person name="Morin E."/>
            <person name="Otillar R."/>
            <person name="Lindquist E.A."/>
            <person name="Sun H."/>
            <person name="LaButti K.M."/>
            <person name="Schmutz J."/>
            <person name="Jabbour D."/>
            <person name="Luo H."/>
            <person name="Baker S.E."/>
            <person name="Pisabarro A.G."/>
            <person name="Walton J.D."/>
            <person name="Blanchette R.A."/>
            <person name="Henrissat B."/>
            <person name="Martin F."/>
            <person name="Cullen D."/>
            <person name="Hibbett D.S."/>
            <person name="Grigoriev I.V."/>
        </authorList>
    </citation>
    <scope>NUCLEOTIDE SEQUENCE [LARGE SCALE GENOMIC DNA]</scope>
    <source>
        <strain evidence="3">CBS 339.88</strain>
    </source>
</reference>
<dbReference type="CDD" id="cd09917">
    <property type="entry name" value="F-box_SF"/>
    <property type="match status" value="1"/>
</dbReference>
<dbReference type="OrthoDB" id="3071324at2759"/>
<name>A0A067TD14_GALM3</name>
<accession>A0A067TD14</accession>
<dbReference type="Proteomes" id="UP000027222">
    <property type="component" value="Unassembled WGS sequence"/>
</dbReference>
<dbReference type="InterPro" id="IPR001810">
    <property type="entry name" value="F-box_dom"/>
</dbReference>
<keyword evidence="3" id="KW-1185">Reference proteome</keyword>
<evidence type="ECO:0000259" key="1">
    <source>
        <dbReference type="Pfam" id="PF00646"/>
    </source>
</evidence>
<sequence length="396" mass="44478">MSIADLPNELLLEIASYLSFNEPSRVHLAITCPRLYGVFMPGILEDQVDHVGKLIAESKVILYKDFEARRLVSKKTFISESFRTSYHTLVYRVSGVEKDLWCVKSLIARALYLQDVVLQLAQPCSLPKLAAIIIACAFRQGVQLTVSGTILGGESGGPFTIQFHSSESLLIAFPKGNKPTSATSKVKSRPRLFRKIFYLLSKFFSNRKPMPSTTARFTTNVRICTEQKVYAVPRQPEFNIVVPPKLVLASLKIDSGTPFLPSLYPFTLAILNRAPITDLSLSHISFTLFVWSQILPSITMPTLAKLSIGNLSIAFPDLLAFLERHRFIETLDLTDNDVIGVVKLPPTDLLPNLNLFTANSEYCPLMYGGNRWTDRYDFFEKATGNRTHIMRYGCQK</sequence>
<dbReference type="HOGENOM" id="CLU_035830_0_0_1"/>
<feature type="domain" description="F-box" evidence="1">
    <location>
        <begin position="4"/>
        <end position="36"/>
    </location>
</feature>
<proteinExistence type="predicted"/>
<dbReference type="Pfam" id="PF00646">
    <property type="entry name" value="F-box"/>
    <property type="match status" value="1"/>
</dbReference>
<gene>
    <name evidence="2" type="ORF">GALMADRAFT_138909</name>
</gene>
<evidence type="ECO:0000313" key="2">
    <source>
        <dbReference type="EMBL" id="KDR76868.1"/>
    </source>
</evidence>
<protein>
    <recommendedName>
        <fullName evidence="1">F-box domain-containing protein</fullName>
    </recommendedName>
</protein>